<keyword evidence="2" id="KW-1185">Reference proteome</keyword>
<gene>
    <name evidence="1" type="ORF">DSO57_1036274</name>
</gene>
<protein>
    <submittedName>
        <fullName evidence="1">Uncharacterized protein</fullName>
    </submittedName>
</protein>
<evidence type="ECO:0000313" key="2">
    <source>
        <dbReference type="Proteomes" id="UP001165960"/>
    </source>
</evidence>
<name>A0ACC2TLF5_9FUNG</name>
<reference evidence="1" key="1">
    <citation type="submission" date="2022-04" db="EMBL/GenBank/DDBJ databases">
        <title>Genome of the entomopathogenic fungus Entomophthora muscae.</title>
        <authorList>
            <person name="Elya C."/>
            <person name="Lovett B.R."/>
            <person name="Lee E."/>
            <person name="Macias A.M."/>
            <person name="Hajek A.E."/>
            <person name="De Bivort B.L."/>
            <person name="Kasson M.T."/>
            <person name="De Fine Licht H.H."/>
            <person name="Stajich J.E."/>
        </authorList>
    </citation>
    <scope>NUCLEOTIDE SEQUENCE</scope>
    <source>
        <strain evidence="1">Berkeley</strain>
    </source>
</reference>
<accession>A0ACC2TLF5</accession>
<dbReference type="Proteomes" id="UP001165960">
    <property type="component" value="Unassembled WGS sequence"/>
</dbReference>
<sequence>MWPWAVAFILPNELGERFGFFGTRALLNQYLKAGFGLRDEEAKSYVHLFNGLVCIFPVVGGAISDSYLGKFNTAVVFYLVALIGNMLLSVLAIDGVVGEFGKYPIWAFLIPAVLITMGSGCAKPCAVSLAGDQFKDMKGLDKFYSIHSMMMNIGILLAVTLIPFIKGSSGYPLAYAAGTGVLLVSLGVLVCGKASFTIVPPHGEFLPWKIAKLVSHAAARKLKGHAAEDWLELASDLYDEEMIQEARQFLRVFVILLPLIFMWVLHEQNITEWQNQYDIMDKNMLGITIPTESSSLAAALMIVFLLPVMGYLVFPGLERRGLRISLGARVAIGYGCFLSAFFISTILQYKVSASASNRVRVNNVAVSCEGCVSGAWQLPQWLLFSIGESIMGPNLGLLAYSNVGPKLKASAMSLILLTIAVANFFVIGMEPVLVHLQSGIDRQWCYVSISSVSFVAYLLLLKFWFIPTTALVSSKELEIGEDDFKN</sequence>
<comment type="caution">
    <text evidence="1">The sequence shown here is derived from an EMBL/GenBank/DDBJ whole genome shotgun (WGS) entry which is preliminary data.</text>
</comment>
<proteinExistence type="predicted"/>
<dbReference type="EMBL" id="QTSX02002473">
    <property type="protein sequence ID" value="KAJ9075425.1"/>
    <property type="molecule type" value="Genomic_DNA"/>
</dbReference>
<evidence type="ECO:0000313" key="1">
    <source>
        <dbReference type="EMBL" id="KAJ9075425.1"/>
    </source>
</evidence>
<organism evidence="1 2">
    <name type="scientific">Entomophthora muscae</name>
    <dbReference type="NCBI Taxonomy" id="34485"/>
    <lineage>
        <taxon>Eukaryota</taxon>
        <taxon>Fungi</taxon>
        <taxon>Fungi incertae sedis</taxon>
        <taxon>Zoopagomycota</taxon>
        <taxon>Entomophthoromycotina</taxon>
        <taxon>Entomophthoromycetes</taxon>
        <taxon>Entomophthorales</taxon>
        <taxon>Entomophthoraceae</taxon>
        <taxon>Entomophthora</taxon>
    </lineage>
</organism>